<dbReference type="Proteomes" id="UP000827092">
    <property type="component" value="Unassembled WGS sequence"/>
</dbReference>
<evidence type="ECO:0000313" key="3">
    <source>
        <dbReference type="EMBL" id="KAG8190187.1"/>
    </source>
</evidence>
<comment type="caution">
    <text evidence="3">The sequence shown here is derived from an EMBL/GenBank/DDBJ whole genome shotgun (WGS) entry which is preliminary data.</text>
</comment>
<organism evidence="3 4">
    <name type="scientific">Oedothorax gibbosus</name>
    <dbReference type="NCBI Taxonomy" id="931172"/>
    <lineage>
        <taxon>Eukaryota</taxon>
        <taxon>Metazoa</taxon>
        <taxon>Ecdysozoa</taxon>
        <taxon>Arthropoda</taxon>
        <taxon>Chelicerata</taxon>
        <taxon>Arachnida</taxon>
        <taxon>Araneae</taxon>
        <taxon>Araneomorphae</taxon>
        <taxon>Entelegynae</taxon>
        <taxon>Araneoidea</taxon>
        <taxon>Linyphiidae</taxon>
        <taxon>Erigoninae</taxon>
        <taxon>Oedothorax</taxon>
    </lineage>
</organism>
<dbReference type="AlphaFoldDB" id="A0AAV6V2B0"/>
<name>A0AAV6V2B0_9ARAC</name>
<keyword evidence="4" id="KW-1185">Reference proteome</keyword>
<protein>
    <submittedName>
        <fullName evidence="3">Uncharacterized protein</fullName>
    </submittedName>
</protein>
<evidence type="ECO:0000256" key="2">
    <source>
        <dbReference type="SAM" id="SignalP"/>
    </source>
</evidence>
<sequence>MKLAWMFCFLLAGKLSTASPAEQGAEANSGTQYMMAFPLDDDNIAEESAQEAVKMLAESLTSSDDEDKEEAPSVDQEDQKVEEPAVEEDKKEEEQPEPMGILQAELDAEEQAEQKPALPQRPFFKRPKIEELRKILGFPPQDAKVKPIPQEKPKMFQGIFNKPRPKMEITTQPSPLGGMQINLRREDRMRPFGFPMLPLNREAVRPFGFPDLVQAASSLLRRAMVDDENNENDITKDDKDEDDNINENNELEDNDDEEGEDDNLMIVPIPDSKEVNMERPPLFRRFPIPFPFPVPKQMPPQNNRPRMPFPPLAPVAFFLPIAQQIMQNIRQAQPRSQPPMMPMHPAPNFIPIQTQMPFVPIHHPMQQQQQHFIPIHQPMPQQQQFVPFVHVPQASYQVPVLLPNIQRQVMRQPRRIPMQVPQPQMQRRIPFPNPMNRMAAPQHPQPMPQQLVHHMVRQPLHAAARPMPQMVRPPMHPVHPVFFMVPHMPMAQQQVPVFQRPPQGFPHPMAMMPHQRSFPAEEQRVVFVRHPEQEEQDDDQEVLILVPSDEVEQFQRPPVMPPPQIMMRQMPAPASPIQRIRLLRDLLMARQGNRQPMPMSPRAASRVVEIVQQQLRIFPAHHQQQQHMMQVPHQLQRADPSELHPVYVPFPGAH</sequence>
<proteinExistence type="predicted"/>
<reference evidence="3 4" key="1">
    <citation type="journal article" date="2022" name="Nat. Ecol. Evol.">
        <title>A masculinizing supergene underlies an exaggerated male reproductive morph in a spider.</title>
        <authorList>
            <person name="Hendrickx F."/>
            <person name="De Corte Z."/>
            <person name="Sonet G."/>
            <person name="Van Belleghem S.M."/>
            <person name="Kostlbacher S."/>
            <person name="Vangestel C."/>
        </authorList>
    </citation>
    <scope>NUCLEOTIDE SEQUENCE [LARGE SCALE GENOMIC DNA]</scope>
    <source>
        <strain evidence="3">W744_W776</strain>
    </source>
</reference>
<feature type="compositionally biased region" description="Acidic residues" evidence="1">
    <location>
        <begin position="239"/>
        <end position="263"/>
    </location>
</feature>
<gene>
    <name evidence="3" type="ORF">JTE90_011911</name>
</gene>
<evidence type="ECO:0000313" key="4">
    <source>
        <dbReference type="Proteomes" id="UP000827092"/>
    </source>
</evidence>
<evidence type="ECO:0000256" key="1">
    <source>
        <dbReference type="SAM" id="MobiDB-lite"/>
    </source>
</evidence>
<feature type="region of interest" description="Disordered" evidence="1">
    <location>
        <begin position="55"/>
        <end position="101"/>
    </location>
</feature>
<feature type="region of interest" description="Disordered" evidence="1">
    <location>
        <begin position="224"/>
        <end position="264"/>
    </location>
</feature>
<feature type="compositionally biased region" description="Basic and acidic residues" evidence="1">
    <location>
        <begin position="77"/>
        <end position="93"/>
    </location>
</feature>
<accession>A0AAV6V2B0</accession>
<dbReference type="EMBL" id="JAFNEN010000191">
    <property type="protein sequence ID" value="KAG8190187.1"/>
    <property type="molecule type" value="Genomic_DNA"/>
</dbReference>
<feature type="signal peptide" evidence="2">
    <location>
        <begin position="1"/>
        <end position="18"/>
    </location>
</feature>
<keyword evidence="2" id="KW-0732">Signal</keyword>
<feature type="chain" id="PRO_5043708998" evidence="2">
    <location>
        <begin position="19"/>
        <end position="654"/>
    </location>
</feature>